<dbReference type="InterPro" id="IPR011335">
    <property type="entry name" value="Restrct_endonuc-II-like"/>
</dbReference>
<dbReference type="PANTHER" id="PTHR34039:SF1">
    <property type="entry name" value="UPF0102 PROTEIN YRAN"/>
    <property type="match status" value="1"/>
</dbReference>
<organism evidence="3">
    <name type="scientific">Desulfurivibrio alkaliphilus</name>
    <dbReference type="NCBI Taxonomy" id="427923"/>
    <lineage>
        <taxon>Bacteria</taxon>
        <taxon>Pseudomonadati</taxon>
        <taxon>Thermodesulfobacteriota</taxon>
        <taxon>Desulfobulbia</taxon>
        <taxon>Desulfobulbales</taxon>
        <taxon>Desulfobulbaceae</taxon>
        <taxon>Desulfurivibrio</taxon>
    </lineage>
</organism>
<comment type="caution">
    <text evidence="3">The sequence shown here is derived from an EMBL/GenBank/DDBJ whole genome shotgun (WGS) entry which is preliminary data.</text>
</comment>
<name>A0A7C2X9A5_9BACT</name>
<dbReference type="InterPro" id="IPR003509">
    <property type="entry name" value="UPF0102_YraN-like"/>
</dbReference>
<dbReference type="HAMAP" id="MF_00048">
    <property type="entry name" value="UPF0102"/>
    <property type="match status" value="1"/>
</dbReference>
<dbReference type="NCBIfam" id="TIGR00252">
    <property type="entry name" value="YraN family protein"/>
    <property type="match status" value="1"/>
</dbReference>
<gene>
    <name evidence="3" type="ORF">ENN98_01975</name>
</gene>
<dbReference type="SUPFAM" id="SSF52980">
    <property type="entry name" value="Restriction endonuclease-like"/>
    <property type="match status" value="1"/>
</dbReference>
<dbReference type="Gene3D" id="3.40.1350.10">
    <property type="match status" value="1"/>
</dbReference>
<dbReference type="NCBIfam" id="NF009150">
    <property type="entry name" value="PRK12497.1-3"/>
    <property type="match status" value="1"/>
</dbReference>
<dbReference type="InterPro" id="IPR011856">
    <property type="entry name" value="tRNA_endonuc-like_dom_sf"/>
</dbReference>
<dbReference type="CDD" id="cd20736">
    <property type="entry name" value="PoNe_Nuclease"/>
    <property type="match status" value="1"/>
</dbReference>
<proteinExistence type="inferred from homology"/>
<dbReference type="Proteomes" id="UP000885986">
    <property type="component" value="Unassembled WGS sequence"/>
</dbReference>
<comment type="similarity">
    <text evidence="1 2">Belongs to the UPF0102 family.</text>
</comment>
<dbReference type="GO" id="GO:0003676">
    <property type="term" value="F:nucleic acid binding"/>
    <property type="evidence" value="ECO:0007669"/>
    <property type="project" value="InterPro"/>
</dbReference>
<dbReference type="EMBL" id="DSDS01000043">
    <property type="protein sequence ID" value="HET97475.1"/>
    <property type="molecule type" value="Genomic_DNA"/>
</dbReference>
<evidence type="ECO:0000313" key="3">
    <source>
        <dbReference type="EMBL" id="HET97475.1"/>
    </source>
</evidence>
<evidence type="ECO:0000256" key="2">
    <source>
        <dbReference type="HAMAP-Rule" id="MF_00048"/>
    </source>
</evidence>
<reference evidence="3" key="1">
    <citation type="journal article" date="2020" name="mSystems">
        <title>Genome- and Community-Level Interaction Insights into Carbon Utilization and Element Cycling Functions of Hydrothermarchaeota in Hydrothermal Sediment.</title>
        <authorList>
            <person name="Zhou Z."/>
            <person name="Liu Y."/>
            <person name="Xu W."/>
            <person name="Pan J."/>
            <person name="Luo Z.H."/>
            <person name="Li M."/>
        </authorList>
    </citation>
    <scope>NUCLEOTIDE SEQUENCE [LARGE SCALE GENOMIC DNA]</scope>
    <source>
        <strain evidence="3">SpSt-1224</strain>
    </source>
</reference>
<sequence>MTHQRQELGRRGEILARDFLVRHGYLILAANYRAHGAELDLVAEEAGELVFVEVKCRRGDLFGSALEAVDRRKQAKIVRAAREYLLRERSDHPAARFDVVAVTFIRGKPEIELVKNAFELADGY</sequence>
<protein>
    <recommendedName>
        <fullName evidence="2">UPF0102 protein ENN98_01975</fullName>
    </recommendedName>
</protein>
<accession>A0A7C2X9A5</accession>
<dbReference type="PANTHER" id="PTHR34039">
    <property type="entry name" value="UPF0102 PROTEIN YRAN"/>
    <property type="match status" value="1"/>
</dbReference>
<dbReference type="AlphaFoldDB" id="A0A7C2X9A5"/>
<evidence type="ECO:0000256" key="1">
    <source>
        <dbReference type="ARBA" id="ARBA00006738"/>
    </source>
</evidence>
<dbReference type="NCBIfam" id="NF009154">
    <property type="entry name" value="PRK12497.3-3"/>
    <property type="match status" value="1"/>
</dbReference>
<dbReference type="Pfam" id="PF02021">
    <property type="entry name" value="UPF0102"/>
    <property type="match status" value="1"/>
</dbReference>